<keyword evidence="1" id="KW-0614">Plasmid</keyword>
<protein>
    <submittedName>
        <fullName evidence="1">Uncharacterized protein</fullName>
    </submittedName>
</protein>
<sequence>MPSLLGLAQHLGFHRFSGGQRVGAPRDELAHVGGVALGQHPARIAPVTPAHDMRTGQVQTIKHGLLSGST</sequence>
<evidence type="ECO:0000313" key="2">
    <source>
        <dbReference type="Proteomes" id="UP000830401"/>
    </source>
</evidence>
<dbReference type="EMBL" id="CP095064">
    <property type="protein sequence ID" value="UOQ69102.1"/>
    <property type="molecule type" value="Genomic_DNA"/>
</dbReference>
<evidence type="ECO:0000313" key="1">
    <source>
        <dbReference type="EMBL" id="UOQ69102.1"/>
    </source>
</evidence>
<proteinExistence type="predicted"/>
<gene>
    <name evidence="1" type="ORF">MUN86_25625</name>
</gene>
<organism evidence="1 2">
    <name type="scientific">Hymenobacter volaticus</name>
    <dbReference type="NCBI Taxonomy" id="2932254"/>
    <lineage>
        <taxon>Bacteria</taxon>
        <taxon>Pseudomonadati</taxon>
        <taxon>Bacteroidota</taxon>
        <taxon>Cytophagia</taxon>
        <taxon>Cytophagales</taxon>
        <taxon>Hymenobacteraceae</taxon>
        <taxon>Hymenobacter</taxon>
    </lineage>
</organism>
<dbReference type="Proteomes" id="UP000830401">
    <property type="component" value="Plasmid unnamed3"/>
</dbReference>
<reference evidence="1" key="1">
    <citation type="submission" date="2022-04" db="EMBL/GenBank/DDBJ databases">
        <title>Hymenobacter sp. isolated from the air.</title>
        <authorList>
            <person name="Won M."/>
            <person name="Lee C.-M."/>
            <person name="Woen H.-Y."/>
            <person name="Kwon S.-W."/>
        </authorList>
    </citation>
    <scope>NUCLEOTIDE SEQUENCE</scope>
    <source>
        <strain evidence="1">5420S-77</strain>
        <plasmid evidence="1">unnamed3</plasmid>
    </source>
</reference>
<accession>A0ABY4GDV9</accession>
<name>A0ABY4GDV9_9BACT</name>
<keyword evidence="2" id="KW-1185">Reference proteome</keyword>
<geneLocation type="plasmid" evidence="1 2">
    <name>unnamed3</name>
</geneLocation>